<reference evidence="2" key="1">
    <citation type="submission" date="2019-10" db="EMBL/GenBank/DDBJ databases">
        <title>The sequence and de novo assembly of the wild yak genome.</title>
        <authorList>
            <person name="Liu Y."/>
        </authorList>
    </citation>
    <scope>NUCLEOTIDE SEQUENCE [LARGE SCALE GENOMIC DNA]</scope>
    <source>
        <strain evidence="2">WY2019</strain>
    </source>
</reference>
<name>A0A6B0RT52_9CETA</name>
<evidence type="ECO:0000313" key="2">
    <source>
        <dbReference type="EMBL" id="MXQ91897.1"/>
    </source>
</evidence>
<sequence>MERETGDVLLRACWEGSGTSSFPIACGCTTYCVKRYGKPTWKSEVKNCDLLTGTALKTSSYSCNAADARAAAQLRLALNTADAKPEMLQGTSLQNFVYSTDCKSEISGEQALCDSGLEIVPKNSKSHFSKDQRNTVLSKSSLKTQPLKHWRSMEEDQ</sequence>
<feature type="compositionally biased region" description="Polar residues" evidence="1">
    <location>
        <begin position="134"/>
        <end position="144"/>
    </location>
</feature>
<evidence type="ECO:0000313" key="3">
    <source>
        <dbReference type="Proteomes" id="UP000322234"/>
    </source>
</evidence>
<keyword evidence="3" id="KW-1185">Reference proteome</keyword>
<feature type="region of interest" description="Disordered" evidence="1">
    <location>
        <begin position="124"/>
        <end position="157"/>
    </location>
</feature>
<organism evidence="2 3">
    <name type="scientific">Bos mutus</name>
    <name type="common">wild yak</name>
    <dbReference type="NCBI Taxonomy" id="72004"/>
    <lineage>
        <taxon>Eukaryota</taxon>
        <taxon>Metazoa</taxon>
        <taxon>Chordata</taxon>
        <taxon>Craniata</taxon>
        <taxon>Vertebrata</taxon>
        <taxon>Euteleostomi</taxon>
        <taxon>Mammalia</taxon>
        <taxon>Eutheria</taxon>
        <taxon>Laurasiatheria</taxon>
        <taxon>Artiodactyla</taxon>
        <taxon>Ruminantia</taxon>
        <taxon>Pecora</taxon>
        <taxon>Bovidae</taxon>
        <taxon>Bovinae</taxon>
        <taxon>Bos</taxon>
    </lineage>
</organism>
<proteinExistence type="predicted"/>
<gene>
    <name evidence="2" type="ORF">E5288_WYG019672</name>
</gene>
<dbReference type="Proteomes" id="UP000322234">
    <property type="component" value="Unassembled WGS sequence"/>
</dbReference>
<protein>
    <submittedName>
        <fullName evidence="2">Uncharacterized protein</fullName>
    </submittedName>
</protein>
<evidence type="ECO:0000256" key="1">
    <source>
        <dbReference type="SAM" id="MobiDB-lite"/>
    </source>
</evidence>
<dbReference type="PROSITE" id="PS51257">
    <property type="entry name" value="PROKAR_LIPOPROTEIN"/>
    <property type="match status" value="1"/>
</dbReference>
<accession>A0A6B0RT52</accession>
<dbReference type="EMBL" id="VBQZ03000076">
    <property type="protein sequence ID" value="MXQ91897.1"/>
    <property type="molecule type" value="Genomic_DNA"/>
</dbReference>
<comment type="caution">
    <text evidence="2">The sequence shown here is derived from an EMBL/GenBank/DDBJ whole genome shotgun (WGS) entry which is preliminary data.</text>
</comment>
<dbReference type="AlphaFoldDB" id="A0A6B0RT52"/>